<dbReference type="SUPFAM" id="SSF56112">
    <property type="entry name" value="Protein kinase-like (PK-like)"/>
    <property type="match status" value="1"/>
</dbReference>
<keyword evidence="7" id="KW-0547">Nucleotide-binding</keyword>
<dbReference type="FunFam" id="1.10.510.10:FF:000032">
    <property type="entry name" value="Serine/threonine-protein kinase PBS1"/>
    <property type="match status" value="1"/>
</dbReference>
<keyword evidence="4" id="KW-1003">Cell membrane</keyword>
<dbReference type="GO" id="GO:0005524">
    <property type="term" value="F:ATP binding"/>
    <property type="evidence" value="ECO:0007669"/>
    <property type="project" value="UniProtKB-KW"/>
</dbReference>
<evidence type="ECO:0000256" key="15">
    <source>
        <dbReference type="SAM" id="MobiDB-lite"/>
    </source>
</evidence>
<dbReference type="InterPro" id="IPR000719">
    <property type="entry name" value="Prot_kinase_dom"/>
</dbReference>
<dbReference type="GO" id="GO:0004674">
    <property type="term" value="F:protein serine/threonine kinase activity"/>
    <property type="evidence" value="ECO:0007669"/>
    <property type="project" value="UniProtKB-KW"/>
</dbReference>
<dbReference type="PROSITE" id="PS00108">
    <property type="entry name" value="PROTEIN_KINASE_ST"/>
    <property type="match status" value="1"/>
</dbReference>
<dbReference type="Proteomes" id="UP000593562">
    <property type="component" value="Unassembled WGS sequence"/>
</dbReference>
<evidence type="ECO:0000256" key="1">
    <source>
        <dbReference type="ARBA" id="ARBA00004193"/>
    </source>
</evidence>
<evidence type="ECO:0000256" key="10">
    <source>
        <dbReference type="ARBA" id="ARBA00023136"/>
    </source>
</evidence>
<dbReference type="InterPro" id="IPR008271">
    <property type="entry name" value="Ser/Thr_kinase_AS"/>
</dbReference>
<feature type="domain" description="Protein kinase" evidence="16">
    <location>
        <begin position="68"/>
        <end position="344"/>
    </location>
</feature>
<dbReference type="EC" id="2.7.11.1" evidence="3"/>
<dbReference type="AlphaFoldDB" id="A0A7J7CPM1"/>
<evidence type="ECO:0000313" key="18">
    <source>
        <dbReference type="Proteomes" id="UP000593562"/>
    </source>
</evidence>
<dbReference type="PANTHER" id="PTHR47985">
    <property type="entry name" value="OS07G0668900 PROTEIN"/>
    <property type="match status" value="1"/>
</dbReference>
<dbReference type="PROSITE" id="PS50011">
    <property type="entry name" value="PROTEIN_KINASE_DOM"/>
    <property type="match status" value="1"/>
</dbReference>
<proteinExistence type="inferred from homology"/>
<dbReference type="PANTHER" id="PTHR47985:SF74">
    <property type="entry name" value="PROTEIN KINASE DOMAIN-CONTAINING PROTEIN"/>
    <property type="match status" value="1"/>
</dbReference>
<evidence type="ECO:0000256" key="9">
    <source>
        <dbReference type="ARBA" id="ARBA00022840"/>
    </source>
</evidence>
<dbReference type="FunFam" id="3.30.200.20:FF:000244">
    <property type="entry name" value="Serine/threonine-protein kinase CDL1-like"/>
    <property type="match status" value="1"/>
</dbReference>
<dbReference type="InterPro" id="IPR011009">
    <property type="entry name" value="Kinase-like_dom_sf"/>
</dbReference>
<dbReference type="GO" id="GO:0005886">
    <property type="term" value="C:plasma membrane"/>
    <property type="evidence" value="ECO:0007669"/>
    <property type="project" value="UniProtKB-SubCell"/>
</dbReference>
<gene>
    <name evidence="17" type="ORF">HS088_TW15G01362</name>
</gene>
<evidence type="ECO:0000256" key="7">
    <source>
        <dbReference type="ARBA" id="ARBA00022741"/>
    </source>
</evidence>
<keyword evidence="5" id="KW-0723">Serine/threonine-protein kinase</keyword>
<dbReference type="InParanoid" id="A0A7J7CPM1"/>
<comment type="similarity">
    <text evidence="2">Belongs to the protein kinase superfamily. Ser/Thr protein kinase family.</text>
</comment>
<keyword evidence="8 17" id="KW-0418">Kinase</keyword>
<evidence type="ECO:0000256" key="3">
    <source>
        <dbReference type="ARBA" id="ARBA00012513"/>
    </source>
</evidence>
<dbReference type="CDD" id="cd14066">
    <property type="entry name" value="STKc_IRAK"/>
    <property type="match status" value="1"/>
</dbReference>
<keyword evidence="9" id="KW-0067">ATP-binding</keyword>
<evidence type="ECO:0000256" key="8">
    <source>
        <dbReference type="ARBA" id="ARBA00022777"/>
    </source>
</evidence>
<reference evidence="17 18" key="1">
    <citation type="journal article" date="2020" name="Nat. Commun.">
        <title>Genome of Tripterygium wilfordii and identification of cytochrome P450 involved in triptolide biosynthesis.</title>
        <authorList>
            <person name="Tu L."/>
            <person name="Su P."/>
            <person name="Zhang Z."/>
            <person name="Gao L."/>
            <person name="Wang J."/>
            <person name="Hu T."/>
            <person name="Zhou J."/>
            <person name="Zhang Y."/>
            <person name="Zhao Y."/>
            <person name="Liu Y."/>
            <person name="Song Y."/>
            <person name="Tong Y."/>
            <person name="Lu Y."/>
            <person name="Yang J."/>
            <person name="Xu C."/>
            <person name="Jia M."/>
            <person name="Peters R.J."/>
            <person name="Huang L."/>
            <person name="Gao W."/>
        </authorList>
    </citation>
    <scope>NUCLEOTIDE SEQUENCE [LARGE SCALE GENOMIC DNA]</scope>
    <source>
        <strain evidence="18">cv. XIE 37</strain>
        <tissue evidence="17">Leaf</tissue>
    </source>
</reference>
<evidence type="ECO:0000256" key="2">
    <source>
        <dbReference type="ARBA" id="ARBA00008684"/>
    </source>
</evidence>
<evidence type="ECO:0000256" key="11">
    <source>
        <dbReference type="ARBA" id="ARBA00023139"/>
    </source>
</evidence>
<feature type="compositionally biased region" description="Basic and acidic residues" evidence="15">
    <location>
        <begin position="15"/>
        <end position="41"/>
    </location>
</feature>
<evidence type="ECO:0000256" key="13">
    <source>
        <dbReference type="ARBA" id="ARBA00047899"/>
    </source>
</evidence>
<evidence type="ECO:0000259" key="16">
    <source>
        <dbReference type="PROSITE" id="PS50011"/>
    </source>
</evidence>
<accession>A0A7J7CPM1</accession>
<evidence type="ECO:0000256" key="5">
    <source>
        <dbReference type="ARBA" id="ARBA00022527"/>
    </source>
</evidence>
<name>A0A7J7CPM1_TRIWF</name>
<dbReference type="Pfam" id="PF00069">
    <property type="entry name" value="Pkinase"/>
    <property type="match status" value="1"/>
</dbReference>
<feature type="region of interest" description="Disordered" evidence="15">
    <location>
        <begin position="1"/>
        <end position="46"/>
    </location>
</feature>
<dbReference type="Gene3D" id="1.10.510.10">
    <property type="entry name" value="Transferase(Phosphotransferase) domain 1"/>
    <property type="match status" value="1"/>
</dbReference>
<keyword evidence="12" id="KW-0449">Lipoprotein</keyword>
<dbReference type="Gene3D" id="3.30.200.20">
    <property type="entry name" value="Phosphorylase Kinase, domain 1"/>
    <property type="match status" value="1"/>
</dbReference>
<evidence type="ECO:0000256" key="6">
    <source>
        <dbReference type="ARBA" id="ARBA00022679"/>
    </source>
</evidence>
<keyword evidence="10" id="KW-0472">Membrane</keyword>
<keyword evidence="11" id="KW-0564">Palmitate</keyword>
<evidence type="ECO:0000256" key="14">
    <source>
        <dbReference type="ARBA" id="ARBA00048679"/>
    </source>
</evidence>
<keyword evidence="6" id="KW-0808">Transferase</keyword>
<dbReference type="SMART" id="SM00220">
    <property type="entry name" value="S_TKc"/>
    <property type="match status" value="1"/>
</dbReference>
<comment type="caution">
    <text evidence="17">The sequence shown here is derived from an EMBL/GenBank/DDBJ whole genome shotgun (WGS) entry which is preliminary data.</text>
</comment>
<feature type="compositionally biased region" description="Low complexity" evidence="15">
    <location>
        <begin position="358"/>
        <end position="369"/>
    </location>
</feature>
<organism evidence="17 18">
    <name type="scientific">Tripterygium wilfordii</name>
    <name type="common">Thunder God vine</name>
    <dbReference type="NCBI Taxonomy" id="458696"/>
    <lineage>
        <taxon>Eukaryota</taxon>
        <taxon>Viridiplantae</taxon>
        <taxon>Streptophyta</taxon>
        <taxon>Embryophyta</taxon>
        <taxon>Tracheophyta</taxon>
        <taxon>Spermatophyta</taxon>
        <taxon>Magnoliopsida</taxon>
        <taxon>eudicotyledons</taxon>
        <taxon>Gunneridae</taxon>
        <taxon>Pentapetalae</taxon>
        <taxon>rosids</taxon>
        <taxon>fabids</taxon>
        <taxon>Celastrales</taxon>
        <taxon>Celastraceae</taxon>
        <taxon>Tripterygium</taxon>
    </lineage>
</organism>
<comment type="catalytic activity">
    <reaction evidence="13">
        <text>L-threonyl-[protein] + ATP = O-phospho-L-threonyl-[protein] + ADP + H(+)</text>
        <dbReference type="Rhea" id="RHEA:46608"/>
        <dbReference type="Rhea" id="RHEA-COMP:11060"/>
        <dbReference type="Rhea" id="RHEA-COMP:11605"/>
        <dbReference type="ChEBI" id="CHEBI:15378"/>
        <dbReference type="ChEBI" id="CHEBI:30013"/>
        <dbReference type="ChEBI" id="CHEBI:30616"/>
        <dbReference type="ChEBI" id="CHEBI:61977"/>
        <dbReference type="ChEBI" id="CHEBI:456216"/>
        <dbReference type="EC" id="2.7.11.1"/>
    </reaction>
</comment>
<evidence type="ECO:0000313" key="17">
    <source>
        <dbReference type="EMBL" id="KAF5735846.1"/>
    </source>
</evidence>
<dbReference type="EMBL" id="JAAARO010000015">
    <property type="protein sequence ID" value="KAF5735846.1"/>
    <property type="molecule type" value="Genomic_DNA"/>
</dbReference>
<keyword evidence="18" id="KW-1185">Reference proteome</keyword>
<protein>
    <recommendedName>
        <fullName evidence="3">non-specific serine/threonine protein kinase</fullName>
        <ecNumber evidence="3">2.7.11.1</ecNumber>
    </recommendedName>
</protein>
<evidence type="ECO:0000256" key="4">
    <source>
        <dbReference type="ARBA" id="ARBA00022475"/>
    </source>
</evidence>
<evidence type="ECO:0000256" key="12">
    <source>
        <dbReference type="ARBA" id="ARBA00023288"/>
    </source>
</evidence>
<comment type="subcellular location">
    <subcellularLocation>
        <location evidence="1">Cell membrane</location>
        <topology evidence="1">Lipid-anchor</topology>
    </subcellularLocation>
</comment>
<sequence>MGYCPCFGSRRRSRPEREEERTVSRKSRLEISSSEPRKDISAPKNKASAQIEARTFTLQELKTATNNFGSGSFIGQGGFGPVYKGHVESTGQAVAVKKLDQSGCQGEKEFLVEVLMLNLAHHPNLVNLVGYCADKEQRLLVYEYMPLGSLDDHLFDLAPEKEPLDWNTRMKIAAGTARGLDYLHNKASPPIIYRDLKSSNILLDEGFHPKLSDLGLAKFGPTGDNTHVSTRVMGTQGYCAPEYLQSGRLTMMTDIYSFGVVLLELITGRKAVDNSNGSEKYLVNWAFPRWKDRMNLWLLADPLLKSQFSESVLKKVLEVAFMCLRDDATARPSTSEVVLALDYLASRKYKPNEAGNGSPKTPSSPTETTRMLARDFNRERAVAEAKMWGEHWREKRRDIAPDLESDAFNRSINTVLSSLFECLWQLDQPNEFSVNNSRVDFSTGWFRSILKACEDRVKGNPNIVEN</sequence>
<feature type="region of interest" description="Disordered" evidence="15">
    <location>
        <begin position="350"/>
        <end position="369"/>
    </location>
</feature>
<comment type="catalytic activity">
    <reaction evidence="14">
        <text>L-seryl-[protein] + ATP = O-phospho-L-seryl-[protein] + ADP + H(+)</text>
        <dbReference type="Rhea" id="RHEA:17989"/>
        <dbReference type="Rhea" id="RHEA-COMP:9863"/>
        <dbReference type="Rhea" id="RHEA-COMP:11604"/>
        <dbReference type="ChEBI" id="CHEBI:15378"/>
        <dbReference type="ChEBI" id="CHEBI:29999"/>
        <dbReference type="ChEBI" id="CHEBI:30616"/>
        <dbReference type="ChEBI" id="CHEBI:83421"/>
        <dbReference type="ChEBI" id="CHEBI:456216"/>
        <dbReference type="EC" id="2.7.11.1"/>
    </reaction>
</comment>